<gene>
    <name evidence="2" type="ORF">GbCGDNIH9_1592</name>
</gene>
<dbReference type="AlphaFoldDB" id="A0AAC9KCN2"/>
<evidence type="ECO:0000313" key="3">
    <source>
        <dbReference type="Proteomes" id="UP000182373"/>
    </source>
</evidence>
<feature type="region of interest" description="Disordered" evidence="1">
    <location>
        <begin position="1"/>
        <end position="28"/>
    </location>
</feature>
<proteinExistence type="predicted"/>
<dbReference type="EMBL" id="CP018191">
    <property type="protein sequence ID" value="APH54883.1"/>
    <property type="molecule type" value="Genomic_DNA"/>
</dbReference>
<name>A0AAC9KCN2_9PROT</name>
<evidence type="ECO:0000313" key="2">
    <source>
        <dbReference type="EMBL" id="APH54883.1"/>
    </source>
</evidence>
<sequence>MRRMVESHSPSASLPVSRSADAEGKAGLPPRRCLYCRVLFPRSAEERFIFRCPEHRVMED</sequence>
<accession>A0AAC9KCN2</accession>
<dbReference type="Proteomes" id="UP000182373">
    <property type="component" value="Chromosome"/>
</dbReference>
<reference evidence="3" key="1">
    <citation type="submission" date="2016-11" db="EMBL/GenBank/DDBJ databases">
        <title>Comparative genomic and phenotypic analysis of Granulibacter bethesdensis clinical isolates from patients with chronic granulomatous disease.</title>
        <authorList>
            <person name="Zarember K.A."/>
            <person name="Porcella S.F."/>
            <person name="Chu J."/>
            <person name="Ding L."/>
            <person name="Dahlstrom E."/>
            <person name="Barbian K."/>
            <person name="Martens C."/>
            <person name="Sykora L."/>
            <person name="Kramer S."/>
            <person name="Pettinato A.M."/>
            <person name="Hong H."/>
            <person name="Wald G."/>
            <person name="Berg L.J."/>
            <person name="Rogge L.S."/>
            <person name="Greenberg D.E."/>
            <person name="Falcone E.L."/>
            <person name="Neves J.F."/>
            <person name="Simoes M.J."/>
            <person name="Casal M."/>
            <person name="Rodriguez-Lopez F.C."/>
            <person name="Zelazny A."/>
            <person name="Gallin J.I."/>
            <person name="Holland S.M."/>
        </authorList>
    </citation>
    <scope>NUCLEOTIDE SEQUENCE [LARGE SCALE GENOMIC DNA]</scope>
    <source>
        <strain evidence="3">NIH9.1</strain>
    </source>
</reference>
<organism evidence="2 3">
    <name type="scientific">Granulibacter bethesdensis</name>
    <dbReference type="NCBI Taxonomy" id="364410"/>
    <lineage>
        <taxon>Bacteria</taxon>
        <taxon>Pseudomonadati</taxon>
        <taxon>Pseudomonadota</taxon>
        <taxon>Alphaproteobacteria</taxon>
        <taxon>Acetobacterales</taxon>
        <taxon>Acetobacteraceae</taxon>
        <taxon>Granulibacter</taxon>
    </lineage>
</organism>
<protein>
    <submittedName>
        <fullName evidence="2">Uncharacterized protein</fullName>
    </submittedName>
</protein>
<evidence type="ECO:0000256" key="1">
    <source>
        <dbReference type="SAM" id="MobiDB-lite"/>
    </source>
</evidence>